<organism evidence="2 3">
    <name type="scientific">Flavivirga eckloniae</name>
    <dbReference type="NCBI Taxonomy" id="1803846"/>
    <lineage>
        <taxon>Bacteria</taxon>
        <taxon>Pseudomonadati</taxon>
        <taxon>Bacteroidota</taxon>
        <taxon>Flavobacteriia</taxon>
        <taxon>Flavobacteriales</taxon>
        <taxon>Flavobacteriaceae</taxon>
        <taxon>Flavivirga</taxon>
    </lineage>
</organism>
<dbReference type="Proteomes" id="UP000235826">
    <property type="component" value="Chromosome"/>
</dbReference>
<evidence type="ECO:0000256" key="1">
    <source>
        <dbReference type="SAM" id="Phobius"/>
    </source>
</evidence>
<protein>
    <recommendedName>
        <fullName evidence="4">Type II secretion system protein</fullName>
    </recommendedName>
</protein>
<dbReference type="KEGG" id="fek:C1H87_13670"/>
<dbReference type="EMBL" id="CP025791">
    <property type="protein sequence ID" value="AUP79699.1"/>
    <property type="molecule type" value="Genomic_DNA"/>
</dbReference>
<accession>A0A2K9PRM9</accession>
<gene>
    <name evidence="2" type="ORF">C1H87_13670</name>
</gene>
<evidence type="ECO:0000313" key="2">
    <source>
        <dbReference type="EMBL" id="AUP79699.1"/>
    </source>
</evidence>
<evidence type="ECO:0008006" key="4">
    <source>
        <dbReference type="Google" id="ProtNLM"/>
    </source>
</evidence>
<sequence length="111" mass="12813">MVVLKKIKASTLMETLVATVLIVIVFMISSMILNNIFSNSIKSNTREIDAYLNELEYLYKNEKLKLPYYDDLGDWKISIITLNTSSSYKSVEFEALHIITNKTKTKVIRED</sequence>
<dbReference type="OrthoDB" id="1190115at2"/>
<dbReference type="RefSeq" id="WP_102756352.1">
    <property type="nucleotide sequence ID" value="NZ_CP025791.1"/>
</dbReference>
<proteinExistence type="predicted"/>
<keyword evidence="3" id="KW-1185">Reference proteome</keyword>
<evidence type="ECO:0000313" key="3">
    <source>
        <dbReference type="Proteomes" id="UP000235826"/>
    </source>
</evidence>
<name>A0A2K9PRM9_9FLAO</name>
<keyword evidence="1" id="KW-0472">Membrane</keyword>
<reference evidence="2 3" key="1">
    <citation type="submission" date="2018-01" db="EMBL/GenBank/DDBJ databases">
        <title>Complete genome sequence of Flavivirga eckloniae ECD14 isolated from seaweed Ecklonia cava.</title>
        <authorList>
            <person name="Lee J.H."/>
            <person name="Baik K.S."/>
            <person name="Seong C.N."/>
        </authorList>
    </citation>
    <scope>NUCLEOTIDE SEQUENCE [LARGE SCALE GENOMIC DNA]</scope>
    <source>
        <strain evidence="2 3">ECD14</strain>
    </source>
</reference>
<keyword evidence="1" id="KW-1133">Transmembrane helix</keyword>
<dbReference type="AlphaFoldDB" id="A0A2K9PRM9"/>
<feature type="transmembrane region" description="Helical" evidence="1">
    <location>
        <begin position="12"/>
        <end position="33"/>
    </location>
</feature>
<keyword evidence="1" id="KW-0812">Transmembrane</keyword>